<dbReference type="Proteomes" id="UP000075920">
    <property type="component" value="Unassembled WGS sequence"/>
</dbReference>
<evidence type="ECO:0000256" key="2">
    <source>
        <dbReference type="ARBA" id="ARBA00022757"/>
    </source>
</evidence>
<dbReference type="Pfam" id="PF00089">
    <property type="entry name" value="Trypsin"/>
    <property type="match status" value="1"/>
</dbReference>
<evidence type="ECO:0000259" key="9">
    <source>
        <dbReference type="PROSITE" id="PS50240"/>
    </source>
</evidence>
<dbReference type="SMART" id="SM00020">
    <property type="entry name" value="Tryp_SPc"/>
    <property type="match status" value="1"/>
</dbReference>
<dbReference type="SUPFAM" id="SSF50494">
    <property type="entry name" value="Trypsin-like serine proteases"/>
    <property type="match status" value="1"/>
</dbReference>
<keyword evidence="3 7" id="KW-0378">Hydrolase</keyword>
<reference evidence="11" key="1">
    <citation type="submission" date="2013-03" db="EMBL/GenBank/DDBJ databases">
        <title>The Genome Sequence of Anopheles minimus MINIMUS1.</title>
        <authorList>
            <consortium name="The Broad Institute Genomics Platform"/>
            <person name="Neafsey D.E."/>
            <person name="Walton C."/>
            <person name="Walker B."/>
            <person name="Young S.K."/>
            <person name="Zeng Q."/>
            <person name="Gargeya S."/>
            <person name="Fitzgerald M."/>
            <person name="Haas B."/>
            <person name="Abouelleil A."/>
            <person name="Allen A.W."/>
            <person name="Alvarado L."/>
            <person name="Arachchi H.M."/>
            <person name="Berlin A.M."/>
            <person name="Chapman S.B."/>
            <person name="Gainer-Dewar J."/>
            <person name="Goldberg J."/>
            <person name="Griggs A."/>
            <person name="Gujja S."/>
            <person name="Hansen M."/>
            <person name="Howarth C."/>
            <person name="Imamovic A."/>
            <person name="Ireland A."/>
            <person name="Larimer J."/>
            <person name="McCowan C."/>
            <person name="Murphy C."/>
            <person name="Pearson M."/>
            <person name="Poon T.W."/>
            <person name="Priest M."/>
            <person name="Roberts A."/>
            <person name="Saif S."/>
            <person name="Shea T."/>
            <person name="Sisk P."/>
            <person name="Sykes S."/>
            <person name="Wortman J."/>
            <person name="Nusbaum C."/>
            <person name="Birren B."/>
        </authorList>
    </citation>
    <scope>NUCLEOTIDE SEQUENCE [LARGE SCALE GENOMIC DNA]</scope>
    <source>
        <strain evidence="11">MINIMUS1</strain>
    </source>
</reference>
<dbReference type="PRINTS" id="PR00722">
    <property type="entry name" value="CHYMOTRYPSIN"/>
</dbReference>
<dbReference type="FunFam" id="2.40.10.10:FF:000034">
    <property type="entry name" value="Eupolytin"/>
    <property type="match status" value="1"/>
</dbReference>
<name>A0A182W2G6_9DIPT</name>
<feature type="signal peptide" evidence="8">
    <location>
        <begin position="1"/>
        <end position="21"/>
    </location>
</feature>
<keyword evidence="8" id="KW-0732">Signal</keyword>
<feature type="domain" description="Peptidase S1" evidence="9">
    <location>
        <begin position="38"/>
        <end position="272"/>
    </location>
</feature>
<feature type="chain" id="PRO_5008140710" description="Peptidase S1 domain-containing protein" evidence="8">
    <location>
        <begin position="22"/>
        <end position="273"/>
    </location>
</feature>
<dbReference type="GO" id="GO:0007586">
    <property type="term" value="P:digestion"/>
    <property type="evidence" value="ECO:0007669"/>
    <property type="project" value="UniProtKB-KW"/>
</dbReference>
<protein>
    <recommendedName>
        <fullName evidence="9">Peptidase S1 domain-containing protein</fullName>
    </recommendedName>
</protein>
<dbReference type="GO" id="GO:0006508">
    <property type="term" value="P:proteolysis"/>
    <property type="evidence" value="ECO:0007669"/>
    <property type="project" value="UniProtKB-KW"/>
</dbReference>
<dbReference type="GO" id="GO:0004252">
    <property type="term" value="F:serine-type endopeptidase activity"/>
    <property type="evidence" value="ECO:0007669"/>
    <property type="project" value="InterPro"/>
</dbReference>
<dbReference type="STRING" id="112268.A0A182W2G6"/>
<dbReference type="InterPro" id="IPR018114">
    <property type="entry name" value="TRYPSIN_HIS"/>
</dbReference>
<dbReference type="InterPro" id="IPR001254">
    <property type="entry name" value="Trypsin_dom"/>
</dbReference>
<dbReference type="InterPro" id="IPR033116">
    <property type="entry name" value="TRYPSIN_SER"/>
</dbReference>
<keyword evidence="4 7" id="KW-0720">Serine protease</keyword>
<evidence type="ECO:0000313" key="11">
    <source>
        <dbReference type="Proteomes" id="UP000075920"/>
    </source>
</evidence>
<evidence type="ECO:0000256" key="7">
    <source>
        <dbReference type="RuleBase" id="RU363034"/>
    </source>
</evidence>
<dbReference type="InterPro" id="IPR043504">
    <property type="entry name" value="Peptidase_S1_PA_chymotrypsin"/>
</dbReference>
<dbReference type="CDD" id="cd00190">
    <property type="entry name" value="Tryp_SPc"/>
    <property type="match status" value="1"/>
</dbReference>
<keyword evidence="1 7" id="KW-0645">Protease</keyword>
<keyword evidence="2" id="KW-0222">Digestion</keyword>
<accession>A0A182W2G6</accession>
<dbReference type="PROSITE" id="PS00134">
    <property type="entry name" value="TRYPSIN_HIS"/>
    <property type="match status" value="1"/>
</dbReference>
<dbReference type="InterPro" id="IPR001314">
    <property type="entry name" value="Peptidase_S1A"/>
</dbReference>
<evidence type="ECO:0000256" key="4">
    <source>
        <dbReference type="ARBA" id="ARBA00022825"/>
    </source>
</evidence>
<dbReference type="PROSITE" id="PS00135">
    <property type="entry name" value="TRYPSIN_SER"/>
    <property type="match status" value="1"/>
</dbReference>
<evidence type="ECO:0000256" key="1">
    <source>
        <dbReference type="ARBA" id="ARBA00022670"/>
    </source>
</evidence>
<evidence type="ECO:0000313" key="10">
    <source>
        <dbReference type="EnsemblMetazoa" id="AMIN004526-PA"/>
    </source>
</evidence>
<dbReference type="EnsemblMetazoa" id="AMIN004526-RA">
    <property type="protein sequence ID" value="AMIN004526-PA"/>
    <property type="gene ID" value="AMIN004526"/>
</dbReference>
<dbReference type="PANTHER" id="PTHR24276">
    <property type="entry name" value="POLYSERASE-RELATED"/>
    <property type="match status" value="1"/>
</dbReference>
<dbReference type="AlphaFoldDB" id="A0A182W2G6"/>
<proteinExistence type="inferred from homology"/>
<comment type="similarity">
    <text evidence="6">Belongs to the peptidase S1 family. CLIP subfamily.</text>
</comment>
<dbReference type="PANTHER" id="PTHR24276:SF96">
    <property type="entry name" value="PEPTIDASE S1 DOMAIN-CONTAINING PROTEIN"/>
    <property type="match status" value="1"/>
</dbReference>
<dbReference type="Gene3D" id="2.40.10.10">
    <property type="entry name" value="Trypsin-like serine proteases"/>
    <property type="match status" value="1"/>
</dbReference>
<dbReference type="InterPro" id="IPR050430">
    <property type="entry name" value="Peptidase_S1"/>
</dbReference>
<dbReference type="VEuPathDB" id="VectorBase:AMIN004526"/>
<evidence type="ECO:0000256" key="3">
    <source>
        <dbReference type="ARBA" id="ARBA00022801"/>
    </source>
</evidence>
<keyword evidence="11" id="KW-1185">Reference proteome</keyword>
<organism evidence="10 11">
    <name type="scientific">Anopheles minimus</name>
    <dbReference type="NCBI Taxonomy" id="112268"/>
    <lineage>
        <taxon>Eukaryota</taxon>
        <taxon>Metazoa</taxon>
        <taxon>Ecdysozoa</taxon>
        <taxon>Arthropoda</taxon>
        <taxon>Hexapoda</taxon>
        <taxon>Insecta</taxon>
        <taxon>Pterygota</taxon>
        <taxon>Neoptera</taxon>
        <taxon>Endopterygota</taxon>
        <taxon>Diptera</taxon>
        <taxon>Nematocera</taxon>
        <taxon>Culicoidea</taxon>
        <taxon>Culicidae</taxon>
        <taxon>Anophelinae</taxon>
        <taxon>Anopheles</taxon>
    </lineage>
</organism>
<reference evidence="10" key="2">
    <citation type="submission" date="2020-05" db="UniProtKB">
        <authorList>
            <consortium name="EnsemblMetazoa"/>
        </authorList>
    </citation>
    <scope>IDENTIFICATION</scope>
    <source>
        <strain evidence="10">MINIMUS1</strain>
    </source>
</reference>
<evidence type="ECO:0000256" key="8">
    <source>
        <dbReference type="SAM" id="SignalP"/>
    </source>
</evidence>
<dbReference type="PROSITE" id="PS50240">
    <property type="entry name" value="TRYPSIN_DOM"/>
    <property type="match status" value="1"/>
</dbReference>
<evidence type="ECO:0000256" key="5">
    <source>
        <dbReference type="ARBA" id="ARBA00023157"/>
    </source>
</evidence>
<evidence type="ECO:0000256" key="6">
    <source>
        <dbReference type="ARBA" id="ARBA00024195"/>
    </source>
</evidence>
<dbReference type="InterPro" id="IPR009003">
    <property type="entry name" value="Peptidase_S1_PA"/>
</dbReference>
<sequence>MMKRAISVVLLVVFCSNAVLGDENDETQKDGASQSGRIINGIAVNIVNYKFALNMQYGYRFFCGASVISASHALTAAHCVYPIRNIPSRATLNGGNPSFSAGEYLFQVVRIVVHPSYNPNASPGTSDFDVSVLTVPTNAFRGRPNILPIALQISEMPVDTRCYVVGWGRTNINSPAPTSGLRYANMDIVSQGTCAAAWAPYRARSVTSNMICAKYSNGVDICKGDSGGAFVCAGRLNGIVSFINPTCNSAWPAGFAKVIAPSIRRFIRSQTAI</sequence>
<keyword evidence="5" id="KW-1015">Disulfide bond</keyword>